<dbReference type="EMBL" id="VUMT01000003">
    <property type="protein sequence ID" value="MSS62800.1"/>
    <property type="molecule type" value="Genomic_DNA"/>
</dbReference>
<comment type="caution">
    <text evidence="1">The sequence shown here is derived from an EMBL/GenBank/DDBJ whole genome shotgun (WGS) entry which is preliminary data.</text>
</comment>
<reference evidence="1 2" key="1">
    <citation type="submission" date="2019-08" db="EMBL/GenBank/DDBJ databases">
        <title>In-depth cultivation of the pig gut microbiome towards novel bacterial diversity and tailored functional studies.</title>
        <authorList>
            <person name="Wylensek D."/>
            <person name="Hitch T.C.A."/>
            <person name="Clavel T."/>
        </authorList>
    </citation>
    <scope>NUCLEOTIDE SEQUENCE [LARGE SCALE GENOMIC DNA]</scope>
    <source>
        <strain evidence="1 2">WCA-693-APC-MOT-I</strain>
    </source>
</reference>
<organism evidence="1 2">
    <name type="scientific">Velocimicrobium porci</name>
    <dbReference type="NCBI Taxonomy" id="2606634"/>
    <lineage>
        <taxon>Bacteria</taxon>
        <taxon>Bacillati</taxon>
        <taxon>Bacillota</taxon>
        <taxon>Clostridia</taxon>
        <taxon>Lachnospirales</taxon>
        <taxon>Lachnospiraceae</taxon>
        <taxon>Velocimicrobium</taxon>
    </lineage>
</organism>
<keyword evidence="2" id="KW-1185">Reference proteome</keyword>
<evidence type="ECO:0000313" key="2">
    <source>
        <dbReference type="Proteomes" id="UP000482209"/>
    </source>
</evidence>
<dbReference type="Proteomes" id="UP000482209">
    <property type="component" value="Unassembled WGS sequence"/>
</dbReference>
<protein>
    <recommendedName>
        <fullName evidence="3">DUF3795 domain-containing protein</fullName>
    </recommendedName>
</protein>
<gene>
    <name evidence="1" type="ORF">FYJ58_02775</name>
</gene>
<proteinExistence type="predicted"/>
<evidence type="ECO:0008006" key="3">
    <source>
        <dbReference type="Google" id="ProtNLM"/>
    </source>
</evidence>
<accession>A0A6L5XVF0</accession>
<dbReference type="RefSeq" id="WP_154516906.1">
    <property type="nucleotide sequence ID" value="NZ_VUMT01000003.1"/>
</dbReference>
<sequence>MCYFQGQAVGEYCSCCRECNCYLSVCVPVVAYGGYVSAECDFNFCDYCPHYSECKEIWGKAVSE</sequence>
<evidence type="ECO:0000313" key="1">
    <source>
        <dbReference type="EMBL" id="MSS62800.1"/>
    </source>
</evidence>
<dbReference type="AlphaFoldDB" id="A0A6L5XVF0"/>
<name>A0A6L5XVF0_9FIRM</name>